<protein>
    <recommendedName>
        <fullName evidence="3">Doublecortin domain-containing protein</fullName>
    </recommendedName>
</protein>
<evidence type="ECO:0000313" key="1">
    <source>
        <dbReference type="EMBL" id="EAY22577.1"/>
    </source>
</evidence>
<reference evidence="1" key="2">
    <citation type="journal article" date="2007" name="Science">
        <title>Draft genome sequence of the sexually transmitted pathogen Trichomonas vaginalis.</title>
        <authorList>
            <person name="Carlton J.M."/>
            <person name="Hirt R.P."/>
            <person name="Silva J.C."/>
            <person name="Delcher A.L."/>
            <person name="Schatz M."/>
            <person name="Zhao Q."/>
            <person name="Wortman J.R."/>
            <person name="Bidwell S.L."/>
            <person name="Alsmark U.C.M."/>
            <person name="Besteiro S."/>
            <person name="Sicheritz-Ponten T."/>
            <person name="Noel C.J."/>
            <person name="Dacks J.B."/>
            <person name="Foster P.G."/>
            <person name="Simillion C."/>
            <person name="Van de Peer Y."/>
            <person name="Miranda-Saavedra D."/>
            <person name="Barton G.J."/>
            <person name="Westrop G.D."/>
            <person name="Mueller S."/>
            <person name="Dessi D."/>
            <person name="Fiori P.L."/>
            <person name="Ren Q."/>
            <person name="Paulsen I."/>
            <person name="Zhang H."/>
            <person name="Bastida-Corcuera F.D."/>
            <person name="Simoes-Barbosa A."/>
            <person name="Brown M.T."/>
            <person name="Hayes R.D."/>
            <person name="Mukherjee M."/>
            <person name="Okumura C.Y."/>
            <person name="Schneider R."/>
            <person name="Smith A.J."/>
            <person name="Vanacova S."/>
            <person name="Villalvazo M."/>
            <person name="Haas B.J."/>
            <person name="Pertea M."/>
            <person name="Feldblyum T.V."/>
            <person name="Utterback T.R."/>
            <person name="Shu C.L."/>
            <person name="Osoegawa K."/>
            <person name="de Jong P.J."/>
            <person name="Hrdy I."/>
            <person name="Horvathova L."/>
            <person name="Zubacova Z."/>
            <person name="Dolezal P."/>
            <person name="Malik S.B."/>
            <person name="Logsdon J.M. Jr."/>
            <person name="Henze K."/>
            <person name="Gupta A."/>
            <person name="Wang C.C."/>
            <person name="Dunne R.L."/>
            <person name="Upcroft J.A."/>
            <person name="Upcroft P."/>
            <person name="White O."/>
            <person name="Salzberg S.L."/>
            <person name="Tang P."/>
            <person name="Chiu C.-H."/>
            <person name="Lee Y.-S."/>
            <person name="Embley T.M."/>
            <person name="Coombs G.H."/>
            <person name="Mottram J.C."/>
            <person name="Tachezy J."/>
            <person name="Fraser-Liggett C.M."/>
            <person name="Johnson P.J."/>
        </authorList>
    </citation>
    <scope>NUCLEOTIDE SEQUENCE [LARGE SCALE GENOMIC DNA]</scope>
    <source>
        <strain evidence="1">G3</strain>
    </source>
</reference>
<reference evidence="1" key="1">
    <citation type="submission" date="2006-10" db="EMBL/GenBank/DDBJ databases">
        <authorList>
            <person name="Amadeo P."/>
            <person name="Zhao Q."/>
            <person name="Wortman J."/>
            <person name="Fraser-Liggett C."/>
            <person name="Carlton J."/>
        </authorList>
    </citation>
    <scope>NUCLEOTIDE SEQUENCE</scope>
    <source>
        <strain evidence="1">G3</strain>
    </source>
</reference>
<dbReference type="InParanoid" id="A2DAS4"/>
<keyword evidence="2" id="KW-1185">Reference proteome</keyword>
<dbReference type="EMBL" id="DS113183">
    <property type="protein sequence ID" value="EAY22577.1"/>
    <property type="molecule type" value="Genomic_DNA"/>
</dbReference>
<sequence>MQSKIPLSPRRLKAVQASPSKIPTKKSNGIKVTLVRNSNPKMFIKNYEFTTINKVFSDSILLLQLTDNPTILYSEYGTKITSNEEVIRKSKIYVSCGEEFFKTIPPPKPVSPKISLSKEVNVQEEEEKQEEFSPFADFLRERAEKLTAEASVIASKEAEARAKSKPTKEEKRLPDDLKIMPYLIVLSSLPFENRYNIPESELLIKQLQSHQLKLLNEHLLYEKIRNSITNKSVNEKLISVAISSTKEMQFKDIQIVFTGKHFSGKTSMLKEAAMNVYRKVQLSNTPDSILFVPLNCNNPDFSNPASIFIWIANSVLYSMEYCVIPMMPYYEEFKDIIYGILDSPTIPTISQEMESIPNLNASLLNKTLKHLYSSYHHRDGLLDFLTETIKLPISIAKAFNLNPLLVIDSISQTQVELSKISKFPDYLKTVKVDEIFRDSLQNISYIIANEDDFSLPAIDIQTSDLIQTDEKTIKIVFRDIFNQQITYEHIISDIFKFSSTECHGCPGYLNTFLNLVDMINKYETARAESSKSEYLSMIDKSRELPIRTLLTNLLYLLNEDDTFTNLLTKLSETNKIRFELL</sequence>
<dbReference type="VEuPathDB" id="TrichDB:TVAGG3_0812500"/>
<gene>
    <name evidence="1" type="ORF">TVAG_036020</name>
</gene>
<dbReference type="RefSeq" id="XP_001583563.1">
    <property type="nucleotide sequence ID" value="XM_001583513.1"/>
</dbReference>
<evidence type="ECO:0008006" key="3">
    <source>
        <dbReference type="Google" id="ProtNLM"/>
    </source>
</evidence>
<dbReference type="KEGG" id="tva:5468133"/>
<proteinExistence type="predicted"/>
<dbReference type="VEuPathDB" id="TrichDB:TVAG_036020"/>
<dbReference type="AlphaFoldDB" id="A2DAS4"/>
<evidence type="ECO:0000313" key="2">
    <source>
        <dbReference type="Proteomes" id="UP000001542"/>
    </source>
</evidence>
<name>A2DAS4_TRIV3</name>
<accession>A2DAS4</accession>
<organism evidence="1 2">
    <name type="scientific">Trichomonas vaginalis (strain ATCC PRA-98 / G3)</name>
    <dbReference type="NCBI Taxonomy" id="412133"/>
    <lineage>
        <taxon>Eukaryota</taxon>
        <taxon>Metamonada</taxon>
        <taxon>Parabasalia</taxon>
        <taxon>Trichomonadida</taxon>
        <taxon>Trichomonadidae</taxon>
        <taxon>Trichomonas</taxon>
    </lineage>
</organism>
<dbReference type="Proteomes" id="UP000001542">
    <property type="component" value="Unassembled WGS sequence"/>
</dbReference>